<dbReference type="Proteomes" id="UP000263014">
    <property type="component" value="Unassembled WGS sequence"/>
</dbReference>
<dbReference type="InterPro" id="IPR006119">
    <property type="entry name" value="Resolv_N"/>
</dbReference>
<evidence type="ECO:0000256" key="2">
    <source>
        <dbReference type="ARBA" id="ARBA00022908"/>
    </source>
</evidence>
<keyword evidence="2" id="KW-0229">DNA integration</keyword>
<dbReference type="EMBL" id="QSON01000033">
    <property type="protein sequence ID" value="RGI95222.1"/>
    <property type="molecule type" value="Genomic_DNA"/>
</dbReference>
<comment type="similarity">
    <text evidence="1">Belongs to the site-specific recombinase resolvase family.</text>
</comment>
<evidence type="ECO:0000256" key="4">
    <source>
        <dbReference type="ARBA" id="ARBA00023172"/>
    </source>
</evidence>
<gene>
    <name evidence="8" type="primary">res</name>
    <name evidence="8" type="ORF">CE91St55_04880</name>
    <name evidence="9" type="ORF">DXD79_32395</name>
</gene>
<dbReference type="PROSITE" id="PS51736">
    <property type="entry name" value="RECOMBINASES_3"/>
    <property type="match status" value="1"/>
</dbReference>
<reference evidence="8" key="2">
    <citation type="submission" date="2022-01" db="EMBL/GenBank/DDBJ databases">
        <title>Novel bile acid biosynthetic pathways are enriched in the microbiome of centenarians.</title>
        <authorList>
            <person name="Sato Y."/>
            <person name="Atarashi K."/>
            <person name="Plichta R.D."/>
            <person name="Arai Y."/>
            <person name="Sasajima S."/>
            <person name="Kearney M.S."/>
            <person name="Suda W."/>
            <person name="Takeshita K."/>
            <person name="Sasaki T."/>
            <person name="Okamoto S."/>
            <person name="Skelly N.A."/>
            <person name="Okamura Y."/>
            <person name="Vlamakis H."/>
            <person name="Li Y."/>
            <person name="Tanoue T."/>
            <person name="Takei H."/>
            <person name="Nittono H."/>
            <person name="Narushima S."/>
            <person name="Irie J."/>
            <person name="Itoh H."/>
            <person name="Moriya K."/>
            <person name="Sugiura Y."/>
            <person name="Suematsu M."/>
            <person name="Moritoki N."/>
            <person name="Shibata S."/>
            <person name="Littman R.D."/>
            <person name="Fischbach A.M."/>
            <person name="Uwamino Y."/>
            <person name="Inoue T."/>
            <person name="Honda A."/>
            <person name="Hattori M."/>
            <person name="Murai T."/>
            <person name="Xavier J.R."/>
            <person name="Hirose N."/>
            <person name="Honda K."/>
        </authorList>
    </citation>
    <scope>NUCLEOTIDE SEQUENCE</scope>
    <source>
        <strain evidence="8">CE91-St55</strain>
    </source>
</reference>
<sequence>MEPKTFGYARVSSKGQNLDRQIFLLKEEGIDERDIFVEKESAKDFERPVFRQLVDLIMREGDMLVVTELERFGRNYTEIHNEWYTITKQRKMDIKVLDMPLLDTTLAKDLLGTLITDLILTLLAYVAHRERVEKKVLQKQGIERAHGRGVKFGRPVITYPDQWEEVYKEWKAGRLTARNAMKQLELKKDSFYKLVNQYENNSR</sequence>
<feature type="domain" description="Resolvase/invertase-type recombinase catalytic" evidence="7">
    <location>
        <begin position="4"/>
        <end position="149"/>
    </location>
</feature>
<evidence type="ECO:0000256" key="1">
    <source>
        <dbReference type="ARBA" id="ARBA00009913"/>
    </source>
</evidence>
<dbReference type="PROSITE" id="PS00397">
    <property type="entry name" value="RECOMBINASES_1"/>
    <property type="match status" value="1"/>
</dbReference>
<dbReference type="Pfam" id="PF00239">
    <property type="entry name" value="Resolvase"/>
    <property type="match status" value="1"/>
</dbReference>
<accession>A0A374NYY3</accession>
<evidence type="ECO:0000313" key="10">
    <source>
        <dbReference type="Proteomes" id="UP000263014"/>
    </source>
</evidence>
<keyword evidence="4" id="KW-0233">DNA recombination</keyword>
<dbReference type="GO" id="GO:0000150">
    <property type="term" value="F:DNA strand exchange activity"/>
    <property type="evidence" value="ECO:0007669"/>
    <property type="project" value="InterPro"/>
</dbReference>
<dbReference type="InterPro" id="IPR036162">
    <property type="entry name" value="Resolvase-like_N_sf"/>
</dbReference>
<name>A0A374NYY3_9FIRM</name>
<evidence type="ECO:0000259" key="7">
    <source>
        <dbReference type="PROSITE" id="PS51736"/>
    </source>
</evidence>
<dbReference type="InterPro" id="IPR050639">
    <property type="entry name" value="SSR_resolvase"/>
</dbReference>
<dbReference type="PANTHER" id="PTHR30461">
    <property type="entry name" value="DNA-INVERTASE FROM LAMBDOID PROPHAGE"/>
    <property type="match status" value="1"/>
</dbReference>
<protein>
    <submittedName>
        <fullName evidence="8">DNA recombinase</fullName>
    </submittedName>
    <submittedName>
        <fullName evidence="9">Recombinase family protein</fullName>
    </submittedName>
</protein>
<organism evidence="9 10">
    <name type="scientific">Hungatella hathewayi</name>
    <dbReference type="NCBI Taxonomy" id="154046"/>
    <lineage>
        <taxon>Bacteria</taxon>
        <taxon>Bacillati</taxon>
        <taxon>Bacillota</taxon>
        <taxon>Clostridia</taxon>
        <taxon>Lachnospirales</taxon>
        <taxon>Lachnospiraceae</taxon>
        <taxon>Hungatella</taxon>
    </lineage>
</organism>
<dbReference type="EMBL" id="BQNJ01000001">
    <property type="protein sequence ID" value="GKG98506.1"/>
    <property type="molecule type" value="Genomic_DNA"/>
</dbReference>
<proteinExistence type="inferred from homology"/>
<dbReference type="SUPFAM" id="SSF53041">
    <property type="entry name" value="Resolvase-like"/>
    <property type="match status" value="1"/>
</dbReference>
<dbReference type="CDD" id="cd03768">
    <property type="entry name" value="SR_ResInv"/>
    <property type="match status" value="1"/>
</dbReference>
<feature type="active site" description="O-(5'-phospho-DNA)-serine intermediate" evidence="5 6">
    <location>
        <position position="12"/>
    </location>
</feature>
<dbReference type="Gene3D" id="3.40.50.1390">
    <property type="entry name" value="Resolvase, N-terminal catalytic domain"/>
    <property type="match status" value="1"/>
</dbReference>
<dbReference type="RefSeq" id="WP_117624123.1">
    <property type="nucleotide sequence ID" value="NZ_BQNJ01000001.1"/>
</dbReference>
<evidence type="ECO:0000256" key="6">
    <source>
        <dbReference type="PROSITE-ProRule" id="PRU10137"/>
    </source>
</evidence>
<evidence type="ECO:0000256" key="3">
    <source>
        <dbReference type="ARBA" id="ARBA00023125"/>
    </source>
</evidence>
<evidence type="ECO:0000256" key="5">
    <source>
        <dbReference type="PIRSR" id="PIRSR606118-50"/>
    </source>
</evidence>
<dbReference type="GO" id="GO:0015074">
    <property type="term" value="P:DNA integration"/>
    <property type="evidence" value="ECO:0007669"/>
    <property type="project" value="UniProtKB-KW"/>
</dbReference>
<keyword evidence="3" id="KW-0238">DNA-binding</keyword>
<reference evidence="9 10" key="1">
    <citation type="submission" date="2018-08" db="EMBL/GenBank/DDBJ databases">
        <title>A genome reference for cultivated species of the human gut microbiota.</title>
        <authorList>
            <person name="Zou Y."/>
            <person name="Xue W."/>
            <person name="Luo G."/>
        </authorList>
    </citation>
    <scope>NUCLEOTIDE SEQUENCE [LARGE SCALE GENOMIC DNA]</scope>
    <source>
        <strain evidence="9 10">TM09-12</strain>
    </source>
</reference>
<evidence type="ECO:0000313" key="8">
    <source>
        <dbReference type="EMBL" id="GKG98506.1"/>
    </source>
</evidence>
<dbReference type="GO" id="GO:0003677">
    <property type="term" value="F:DNA binding"/>
    <property type="evidence" value="ECO:0007669"/>
    <property type="project" value="UniProtKB-KW"/>
</dbReference>
<dbReference type="Proteomes" id="UP001055091">
    <property type="component" value="Unassembled WGS sequence"/>
</dbReference>
<dbReference type="PANTHER" id="PTHR30461:SF26">
    <property type="entry name" value="RESOLVASE HOMOLOG YNEB"/>
    <property type="match status" value="1"/>
</dbReference>
<dbReference type="AlphaFoldDB" id="A0A374NYY3"/>
<dbReference type="InterPro" id="IPR006118">
    <property type="entry name" value="Recombinase_CS"/>
</dbReference>
<dbReference type="SMART" id="SM00857">
    <property type="entry name" value="Resolvase"/>
    <property type="match status" value="1"/>
</dbReference>
<comment type="caution">
    <text evidence="9">The sequence shown here is derived from an EMBL/GenBank/DDBJ whole genome shotgun (WGS) entry which is preliminary data.</text>
</comment>
<evidence type="ECO:0000313" key="9">
    <source>
        <dbReference type="EMBL" id="RGI95222.1"/>
    </source>
</evidence>